<evidence type="ECO:0000259" key="10">
    <source>
        <dbReference type="Pfam" id="PF00481"/>
    </source>
</evidence>
<dbReference type="InterPro" id="IPR008432">
    <property type="entry name" value="COX5C"/>
</dbReference>
<name>A0A5N5JL46_9ROSI</name>
<dbReference type="EMBL" id="VDCV01000017">
    <property type="protein sequence ID" value="KAB5515727.1"/>
    <property type="molecule type" value="Genomic_DNA"/>
</dbReference>
<evidence type="ECO:0000256" key="6">
    <source>
        <dbReference type="ARBA" id="ARBA00022989"/>
    </source>
</evidence>
<dbReference type="Proteomes" id="UP000326939">
    <property type="component" value="Chromosome 17"/>
</dbReference>
<gene>
    <name evidence="11" type="ORF">DKX38_026375</name>
</gene>
<evidence type="ECO:0000256" key="1">
    <source>
        <dbReference type="ARBA" id="ARBA00002480"/>
    </source>
</evidence>
<dbReference type="PANTHER" id="PTHR34372:SF2">
    <property type="entry name" value="CYTOCHROME C OXIDASE SUBUNIT 5C-2-RELATED"/>
    <property type="match status" value="1"/>
</dbReference>
<evidence type="ECO:0000256" key="9">
    <source>
        <dbReference type="SAM" id="MobiDB-lite"/>
    </source>
</evidence>
<comment type="similarity">
    <text evidence="3">Belongs to the cytochrome c oxidase subunit 5C family.</text>
</comment>
<evidence type="ECO:0000256" key="3">
    <source>
        <dbReference type="ARBA" id="ARBA00009591"/>
    </source>
</evidence>
<feature type="compositionally biased region" description="Basic residues" evidence="9">
    <location>
        <begin position="331"/>
        <end position="340"/>
    </location>
</feature>
<evidence type="ECO:0000256" key="4">
    <source>
        <dbReference type="ARBA" id="ARBA00022692"/>
    </source>
</evidence>
<dbReference type="SUPFAM" id="SSF81606">
    <property type="entry name" value="PP2C-like"/>
    <property type="match status" value="2"/>
</dbReference>
<evidence type="ECO:0000313" key="11">
    <source>
        <dbReference type="EMBL" id="KAB5515727.1"/>
    </source>
</evidence>
<keyword evidence="12" id="KW-1185">Reference proteome</keyword>
<dbReference type="InterPro" id="IPR036457">
    <property type="entry name" value="PPM-type-like_dom_sf"/>
</dbReference>
<reference evidence="12" key="1">
    <citation type="journal article" date="2019" name="Gigascience">
        <title>De novo genome assembly of the endangered Acer yangbiense, a plant species with extremely small populations endemic to Yunnan Province, China.</title>
        <authorList>
            <person name="Yang J."/>
            <person name="Wariss H.M."/>
            <person name="Tao L."/>
            <person name="Zhang R."/>
            <person name="Yun Q."/>
            <person name="Hollingsworth P."/>
            <person name="Dao Z."/>
            <person name="Luo G."/>
            <person name="Guo H."/>
            <person name="Ma Y."/>
            <person name="Sun W."/>
        </authorList>
    </citation>
    <scope>NUCLEOTIDE SEQUENCE [LARGE SCALE GENOMIC DNA]</scope>
    <source>
        <strain evidence="12">cv. br00</strain>
    </source>
</reference>
<protein>
    <recommendedName>
        <fullName evidence="10">PPM-type phosphatase domain-containing protein</fullName>
    </recommendedName>
</protein>
<dbReference type="GO" id="GO:0005743">
    <property type="term" value="C:mitochondrial inner membrane"/>
    <property type="evidence" value="ECO:0007669"/>
    <property type="project" value="UniProtKB-SubCell"/>
</dbReference>
<keyword evidence="5" id="KW-0999">Mitochondrion inner membrane</keyword>
<comment type="caution">
    <text evidence="11">The sequence shown here is derived from an EMBL/GenBank/DDBJ whole genome shotgun (WGS) entry which is preliminary data.</text>
</comment>
<organism evidence="11 12">
    <name type="scientific">Salix brachista</name>
    <dbReference type="NCBI Taxonomy" id="2182728"/>
    <lineage>
        <taxon>Eukaryota</taxon>
        <taxon>Viridiplantae</taxon>
        <taxon>Streptophyta</taxon>
        <taxon>Embryophyta</taxon>
        <taxon>Tracheophyta</taxon>
        <taxon>Spermatophyta</taxon>
        <taxon>Magnoliopsida</taxon>
        <taxon>eudicotyledons</taxon>
        <taxon>Gunneridae</taxon>
        <taxon>Pentapetalae</taxon>
        <taxon>rosids</taxon>
        <taxon>fabids</taxon>
        <taxon>Malpighiales</taxon>
        <taxon>Salicaceae</taxon>
        <taxon>Saliceae</taxon>
        <taxon>Salix</taxon>
    </lineage>
</organism>
<accession>A0A5N5JL46</accession>
<keyword evidence="8" id="KW-0472">Membrane</keyword>
<sequence>MNVGDSRAIVAQNEPQDVGSSVYENELSTEAIIETRLTALQLSTDHSTSIEEEVIRIKNEHPDDNQCIVKDRVTRNLEMAESQDICTNVLDHSGKQALSSKKREGGDAEESTKTCIHSSIADEDYTPIDPQIQNLVKKVDECIAKFDQKRQVLQDAIESDIEAVKKDQRETRELRKICIGIALGLAAGSLWKMHHWNEQRKTIRRLKDVYVMNVGDSRAIVAQNEPQDVGSSVYENELSTEAIIETRLTALQLSTDHSTSIEEEVIRIKNEHPDDNQCIVKDRVKGRLLPGIWKWLKVKTSVREGLGKARERSFVFKEALSDMAKFYPKSISKKKKKKKDNRNVLDHSGKQALSSKKREGGDAEESTKTCIHSSIADEDYTPIDPQIQNLVKKVDECIAKFDQKRQVLQDAIESDIEAVKKDQRETRELRKICIGIALGLAAGSLWKMHHWNEQRKTIRRLKDVYVMNVGDSRAIVAQNEPQDVGSSVYENELSTEAIIETRLTTLQLSTDHSTSIEEEVIRIKNEHPDDNQCIVKDRVTRNLEMAESQDICTNVLDHSGKQALSSKKREGGDAEESTKTCIHSSIADEDYTPIDPQIQNLVKKVDECIAKFDQKRQVLQDAIESDIEAVKKDQRETRELRKICIGIALGLAAGSLWKMHHWNEQRKVRSFYDLLEKVAADINE</sequence>
<evidence type="ECO:0000313" key="12">
    <source>
        <dbReference type="Proteomes" id="UP000326939"/>
    </source>
</evidence>
<evidence type="ECO:0000256" key="8">
    <source>
        <dbReference type="ARBA" id="ARBA00023136"/>
    </source>
</evidence>
<keyword evidence="6" id="KW-1133">Transmembrane helix</keyword>
<feature type="region of interest" description="Disordered" evidence="9">
    <location>
        <begin position="331"/>
        <end position="368"/>
    </location>
</feature>
<proteinExistence type="inferred from homology"/>
<comment type="subcellular location">
    <subcellularLocation>
        <location evidence="2">Mitochondrion inner membrane</location>
    </subcellularLocation>
</comment>
<dbReference type="PANTHER" id="PTHR34372">
    <property type="entry name" value="CYTOCHROME C OXIDASE SUBUNIT 5C-2-RELATED"/>
    <property type="match status" value="1"/>
</dbReference>
<evidence type="ECO:0000256" key="7">
    <source>
        <dbReference type="ARBA" id="ARBA00023128"/>
    </source>
</evidence>
<feature type="domain" description="PPM-type phosphatase" evidence="10">
    <location>
        <begin position="207"/>
        <end position="287"/>
    </location>
</feature>
<dbReference type="Gene3D" id="3.60.40.10">
    <property type="entry name" value="PPM-type phosphatase domain"/>
    <property type="match status" value="3"/>
</dbReference>
<feature type="compositionally biased region" description="Basic and acidic residues" evidence="9">
    <location>
        <begin position="356"/>
        <end position="367"/>
    </location>
</feature>
<dbReference type="InterPro" id="IPR001932">
    <property type="entry name" value="PPM-type_phosphatase-like_dom"/>
</dbReference>
<evidence type="ECO:0000256" key="2">
    <source>
        <dbReference type="ARBA" id="ARBA00004273"/>
    </source>
</evidence>
<feature type="domain" description="PPM-type phosphatase" evidence="10">
    <location>
        <begin position="462"/>
        <end position="545"/>
    </location>
</feature>
<dbReference type="Pfam" id="PF00481">
    <property type="entry name" value="PP2C"/>
    <property type="match status" value="2"/>
</dbReference>
<keyword evidence="4" id="KW-0812">Transmembrane</keyword>
<evidence type="ECO:0000256" key="5">
    <source>
        <dbReference type="ARBA" id="ARBA00022792"/>
    </source>
</evidence>
<keyword evidence="7" id="KW-0496">Mitochondrion</keyword>
<comment type="function">
    <text evidence="1">This protein is one of the nuclear-coded polypeptide chains of cytochrome c oxidase, the terminal oxidase in mitochondrial electron transport.</text>
</comment>
<dbReference type="AlphaFoldDB" id="A0A5N5JL46"/>